<protein>
    <recommendedName>
        <fullName evidence="12">Peptidase A1 domain-containing protein</fullName>
    </recommendedName>
</protein>
<feature type="domain" description="Peptidase A1" evidence="12">
    <location>
        <begin position="88"/>
        <end position="406"/>
    </location>
</feature>
<evidence type="ECO:0000256" key="10">
    <source>
        <dbReference type="RuleBase" id="RU000454"/>
    </source>
</evidence>
<comment type="caution">
    <text evidence="13">The sequence shown here is derived from an EMBL/GenBank/DDBJ whole genome shotgun (WGS) entry which is preliminary data.</text>
</comment>
<dbReference type="GO" id="GO:0004190">
    <property type="term" value="F:aspartic-type endopeptidase activity"/>
    <property type="evidence" value="ECO:0007669"/>
    <property type="project" value="UniProtKB-KW"/>
</dbReference>
<evidence type="ECO:0000256" key="9">
    <source>
        <dbReference type="PIRSR" id="PIRSR601461-2"/>
    </source>
</evidence>
<dbReference type="FunFam" id="2.40.70.10:FF:000009">
    <property type="entry name" value="Aspartic proteinase A1"/>
    <property type="match status" value="1"/>
</dbReference>
<keyword evidence="14" id="KW-1185">Reference proteome</keyword>
<evidence type="ECO:0000256" key="8">
    <source>
        <dbReference type="PIRSR" id="PIRSR601461-1"/>
    </source>
</evidence>
<evidence type="ECO:0000256" key="5">
    <source>
        <dbReference type="ARBA" id="ARBA00022801"/>
    </source>
</evidence>
<dbReference type="InterPro" id="IPR033121">
    <property type="entry name" value="PEPTIDASE_A1"/>
</dbReference>
<feature type="disulfide bond" evidence="9">
    <location>
        <begin position="328"/>
        <end position="365"/>
    </location>
</feature>
<feature type="active site" evidence="8">
    <location>
        <position position="106"/>
    </location>
</feature>
<dbReference type="PROSITE" id="PS00141">
    <property type="entry name" value="ASP_PROTEASE"/>
    <property type="match status" value="2"/>
</dbReference>
<dbReference type="SUPFAM" id="SSF50630">
    <property type="entry name" value="Acid proteases"/>
    <property type="match status" value="1"/>
</dbReference>
<evidence type="ECO:0000259" key="12">
    <source>
        <dbReference type="PROSITE" id="PS51767"/>
    </source>
</evidence>
<keyword evidence="2 10" id="KW-0645">Protease</keyword>
<evidence type="ECO:0000256" key="1">
    <source>
        <dbReference type="ARBA" id="ARBA00007447"/>
    </source>
</evidence>
<evidence type="ECO:0000256" key="6">
    <source>
        <dbReference type="ARBA" id="ARBA00023157"/>
    </source>
</evidence>
<keyword evidence="3 11" id="KW-0732">Signal</keyword>
<dbReference type="AlphaFoldDB" id="A0ABD6EDY6"/>
<evidence type="ECO:0000313" key="13">
    <source>
        <dbReference type="EMBL" id="MFH4977431.1"/>
    </source>
</evidence>
<evidence type="ECO:0000256" key="7">
    <source>
        <dbReference type="ARBA" id="ARBA00023180"/>
    </source>
</evidence>
<sequence>MVSFLCLFSLILAVAVGHQIIRVPLHKQKTIRESAYELDIRAELLEIQGRNLKKALHAAKERHLWNSDSADVPNEIDVVLRNYMDAQYYGPIQIGTPPQNFSVIFDTGSSNLWVPSKKCPLTNIACLLHHKYDSSKSTTYKSDGRDLQIKYGTGSMKGFVSKDKVCVATICPMEQPFAEATSEPGFTFILAKFDGILGMAFPEISVLNLSPVFHTMVAQKLVLSPVFAFWLDRNPDDKIGGEITFGGTDSRRFVPPITYTPITRRGYWQFPMEKVMGKGVTELGCLNKCTAIADTGTSLIAGPKRDVEIIQRYIGAVPLVHGEYMVPCDNVTNLPDLSFVISGKKYTLSPTDYIFNLTAMSQTICVSGFMGLDLPERLGDMWILGDVFIGRFYTVFDIEHEWVGFAQAKDSLGEPIGRAVEIYDTNKMDTNSSEENTNFPLSF</sequence>
<dbReference type="FunFam" id="2.40.70.10:FF:000044">
    <property type="entry name" value="Lysosomal aspartic protease"/>
    <property type="match status" value="1"/>
</dbReference>
<dbReference type="Gene3D" id="2.60.40.1960">
    <property type="match status" value="1"/>
</dbReference>
<evidence type="ECO:0000256" key="2">
    <source>
        <dbReference type="ARBA" id="ARBA00022670"/>
    </source>
</evidence>
<feature type="disulfide bond" evidence="9">
    <location>
        <begin position="285"/>
        <end position="289"/>
    </location>
</feature>
<dbReference type="Proteomes" id="UP001608902">
    <property type="component" value="Unassembled WGS sequence"/>
</dbReference>
<dbReference type="Gene3D" id="2.40.70.10">
    <property type="entry name" value="Acid Proteases"/>
    <property type="match status" value="2"/>
</dbReference>
<feature type="chain" id="PRO_5044772417" description="Peptidase A1 domain-containing protein" evidence="11">
    <location>
        <begin position="18"/>
        <end position="443"/>
    </location>
</feature>
<dbReference type="InterPro" id="IPR001461">
    <property type="entry name" value="Aspartic_peptidase_A1"/>
</dbReference>
<dbReference type="GO" id="GO:0006508">
    <property type="term" value="P:proteolysis"/>
    <property type="evidence" value="ECO:0007669"/>
    <property type="project" value="UniProtKB-KW"/>
</dbReference>
<dbReference type="PANTHER" id="PTHR47966">
    <property type="entry name" value="BETA-SITE APP-CLEAVING ENZYME, ISOFORM A-RELATED"/>
    <property type="match status" value="1"/>
</dbReference>
<evidence type="ECO:0000256" key="4">
    <source>
        <dbReference type="ARBA" id="ARBA00022750"/>
    </source>
</evidence>
<organism evidence="13 14">
    <name type="scientific">Gnathostoma spinigerum</name>
    <dbReference type="NCBI Taxonomy" id="75299"/>
    <lineage>
        <taxon>Eukaryota</taxon>
        <taxon>Metazoa</taxon>
        <taxon>Ecdysozoa</taxon>
        <taxon>Nematoda</taxon>
        <taxon>Chromadorea</taxon>
        <taxon>Rhabditida</taxon>
        <taxon>Spirurina</taxon>
        <taxon>Gnathostomatomorpha</taxon>
        <taxon>Gnathostomatoidea</taxon>
        <taxon>Gnathostomatidae</taxon>
        <taxon>Gnathostoma</taxon>
    </lineage>
</organism>
<dbReference type="EMBL" id="JBGFUD010002297">
    <property type="protein sequence ID" value="MFH4977431.1"/>
    <property type="molecule type" value="Genomic_DNA"/>
</dbReference>
<keyword evidence="7" id="KW-0325">Glycoprotein</keyword>
<name>A0ABD6EDY6_9BILA</name>
<dbReference type="PROSITE" id="PS51767">
    <property type="entry name" value="PEPTIDASE_A1"/>
    <property type="match status" value="1"/>
</dbReference>
<feature type="active site" evidence="8">
    <location>
        <position position="294"/>
    </location>
</feature>
<keyword evidence="4 10" id="KW-0064">Aspartyl protease</keyword>
<feature type="signal peptide" evidence="11">
    <location>
        <begin position="1"/>
        <end position="17"/>
    </location>
</feature>
<accession>A0ABD6EDY6</accession>
<dbReference type="InterPro" id="IPR021109">
    <property type="entry name" value="Peptidase_aspartic_dom_sf"/>
</dbReference>
<gene>
    <name evidence="13" type="ORF">AB6A40_004140</name>
</gene>
<keyword evidence="5 10" id="KW-0378">Hydrolase</keyword>
<proteinExistence type="inferred from homology"/>
<comment type="similarity">
    <text evidence="1 10">Belongs to the peptidase A1 family.</text>
</comment>
<evidence type="ECO:0000256" key="11">
    <source>
        <dbReference type="SAM" id="SignalP"/>
    </source>
</evidence>
<dbReference type="Pfam" id="PF00026">
    <property type="entry name" value="Asp"/>
    <property type="match status" value="1"/>
</dbReference>
<dbReference type="PRINTS" id="PR00792">
    <property type="entry name" value="PEPSIN"/>
</dbReference>
<keyword evidence="6 9" id="KW-1015">Disulfide bond</keyword>
<evidence type="ECO:0000313" key="14">
    <source>
        <dbReference type="Proteomes" id="UP001608902"/>
    </source>
</evidence>
<evidence type="ECO:0000256" key="3">
    <source>
        <dbReference type="ARBA" id="ARBA00022729"/>
    </source>
</evidence>
<feature type="disulfide bond" evidence="9">
    <location>
        <begin position="119"/>
        <end position="126"/>
    </location>
</feature>
<reference evidence="13 14" key="1">
    <citation type="submission" date="2024-08" db="EMBL/GenBank/DDBJ databases">
        <title>Gnathostoma spinigerum genome.</title>
        <authorList>
            <person name="Gonzalez-Bertolin B."/>
            <person name="Monzon S."/>
            <person name="Zaballos A."/>
            <person name="Jimenez P."/>
            <person name="Dekumyoy P."/>
            <person name="Varona S."/>
            <person name="Cuesta I."/>
            <person name="Sumanam S."/>
            <person name="Adisakwattana P."/>
            <person name="Gasser R.B."/>
            <person name="Hernandez-Gonzalez A."/>
            <person name="Young N.D."/>
            <person name="Perteguer M.J."/>
        </authorList>
    </citation>
    <scope>NUCLEOTIDE SEQUENCE [LARGE SCALE GENOMIC DNA]</scope>
    <source>
        <strain evidence="13">AL3</strain>
        <tissue evidence="13">Liver</tissue>
    </source>
</reference>
<dbReference type="PANTHER" id="PTHR47966:SF51">
    <property type="entry name" value="BETA-SITE APP-CLEAVING ENZYME, ISOFORM A-RELATED"/>
    <property type="match status" value="1"/>
</dbReference>
<dbReference type="InterPro" id="IPR001969">
    <property type="entry name" value="Aspartic_peptidase_AS"/>
</dbReference>